<dbReference type="InterPro" id="IPR036663">
    <property type="entry name" value="Fumarylacetoacetase_C_sf"/>
</dbReference>
<dbReference type="RefSeq" id="WP_176069185.1">
    <property type="nucleotide sequence ID" value="NZ_JABWMJ010000004.1"/>
</dbReference>
<proteinExistence type="predicted"/>
<keyword evidence="3" id="KW-1185">Reference proteome</keyword>
<dbReference type="SUPFAM" id="SSF56529">
    <property type="entry name" value="FAH"/>
    <property type="match status" value="1"/>
</dbReference>
<organism evidence="2 3">
    <name type="scientific">Piscinibacter koreensis</name>
    <dbReference type="NCBI Taxonomy" id="2742824"/>
    <lineage>
        <taxon>Bacteria</taxon>
        <taxon>Pseudomonadati</taxon>
        <taxon>Pseudomonadota</taxon>
        <taxon>Betaproteobacteria</taxon>
        <taxon>Burkholderiales</taxon>
        <taxon>Sphaerotilaceae</taxon>
        <taxon>Piscinibacter</taxon>
    </lineage>
</organism>
<comment type="caution">
    <text evidence="2">The sequence shown here is derived from an EMBL/GenBank/DDBJ whole genome shotgun (WGS) entry which is preliminary data.</text>
</comment>
<keyword evidence="2" id="KW-0378">Hydrolase</keyword>
<feature type="domain" description="Fumarylacetoacetase-like C-terminal" evidence="1">
    <location>
        <begin position="134"/>
        <end position="327"/>
    </location>
</feature>
<dbReference type="AlphaFoldDB" id="A0A7Y6NNC9"/>
<protein>
    <submittedName>
        <fullName evidence="2">Fumarylacetoacetate hydrolase family protein</fullName>
    </submittedName>
</protein>
<evidence type="ECO:0000259" key="1">
    <source>
        <dbReference type="Pfam" id="PF01557"/>
    </source>
</evidence>
<reference evidence="2 3" key="1">
    <citation type="submission" date="2020-06" db="EMBL/GenBank/DDBJ databases">
        <title>Schlegella sp. ID0723 isolated from air conditioner.</title>
        <authorList>
            <person name="Kim D.Y."/>
            <person name="Kim D.-U."/>
        </authorList>
    </citation>
    <scope>NUCLEOTIDE SEQUENCE [LARGE SCALE GENOMIC DNA]</scope>
    <source>
        <strain evidence="2 3">ID0723</strain>
    </source>
</reference>
<dbReference type="PANTHER" id="PTHR43211:SF1">
    <property type="entry name" value="BLL6422 PROTEIN"/>
    <property type="match status" value="1"/>
</dbReference>
<accession>A0A7Y6NNC9</accession>
<dbReference type="Pfam" id="PF01557">
    <property type="entry name" value="FAA_hydrolase"/>
    <property type="match status" value="1"/>
</dbReference>
<dbReference type="Gene3D" id="3.90.850.10">
    <property type="entry name" value="Fumarylacetoacetase-like, C-terminal domain"/>
    <property type="match status" value="1"/>
</dbReference>
<gene>
    <name evidence="2" type="ORF">HQN59_11360</name>
</gene>
<dbReference type="Proteomes" id="UP000529637">
    <property type="component" value="Unassembled WGS sequence"/>
</dbReference>
<sequence length="328" mass="35086">MKLCTFAVSGPLGEIRRVGIVRDRTIIDATAARVAYLEQHLSASAAARVGDAQVPSDMLALIGSGPLGLQWAEEALDYAVTSGREATRAGARVAYEIGAVRLLSPIPRPPGIACFITWSAHVDDSRDKGFAMLNFPDRNSDMRAYYKANPDAVEGPGTVIPRPAYASETDVECEMAAVIGTGGRDLSIDDARRAIVGYTIFNDVSFREIQRKEMAFGLGPTKGKDADHSNVLGPWLVTADEVGDPQDLEMSFVVNGKTVNSYRTSEMAWSFADLVSYLSRAQTLMPGHVVTSGAFPGGCGLDANLKIQTGDVVEMRIDKLGALVSKIG</sequence>
<dbReference type="GO" id="GO:0016787">
    <property type="term" value="F:hydrolase activity"/>
    <property type="evidence" value="ECO:0007669"/>
    <property type="project" value="UniProtKB-KW"/>
</dbReference>
<evidence type="ECO:0000313" key="2">
    <source>
        <dbReference type="EMBL" id="NUZ06357.1"/>
    </source>
</evidence>
<evidence type="ECO:0000313" key="3">
    <source>
        <dbReference type="Proteomes" id="UP000529637"/>
    </source>
</evidence>
<name>A0A7Y6NNC9_9BURK</name>
<dbReference type="EMBL" id="JABWMJ010000004">
    <property type="protein sequence ID" value="NUZ06357.1"/>
    <property type="molecule type" value="Genomic_DNA"/>
</dbReference>
<dbReference type="InterPro" id="IPR011234">
    <property type="entry name" value="Fumarylacetoacetase-like_C"/>
</dbReference>
<dbReference type="PANTHER" id="PTHR43211">
    <property type="entry name" value="FUMARYLACETOACETATE HYDROLASE"/>
    <property type="match status" value="1"/>
</dbReference>